<dbReference type="AlphaFoldDB" id="A0A840L5Z0"/>
<dbReference type="PANTHER" id="PTHR42722">
    <property type="entry name" value="LEUCINE DEHYDROGENASE"/>
    <property type="match status" value="1"/>
</dbReference>
<reference evidence="8 9" key="1">
    <citation type="submission" date="2020-08" db="EMBL/GenBank/DDBJ databases">
        <title>Functional genomics of gut bacteria from endangered species of beetles.</title>
        <authorList>
            <person name="Carlos-Shanley C."/>
        </authorList>
    </citation>
    <scope>NUCLEOTIDE SEQUENCE [LARGE SCALE GENOMIC DNA]</scope>
    <source>
        <strain evidence="8 9">S00239</strain>
    </source>
</reference>
<evidence type="ECO:0000256" key="5">
    <source>
        <dbReference type="PIRSR" id="PIRSR000188-2"/>
    </source>
</evidence>
<accession>A0A840L5Z0</accession>
<keyword evidence="9" id="KW-1185">Reference proteome</keyword>
<dbReference type="Proteomes" id="UP000562027">
    <property type="component" value="Unassembled WGS sequence"/>
</dbReference>
<dbReference type="CDD" id="cd01075">
    <property type="entry name" value="NAD_bind_Leu_Phe_Val_DH"/>
    <property type="match status" value="1"/>
</dbReference>
<name>A0A840L5Z0_9BURK</name>
<dbReference type="GO" id="GO:0050049">
    <property type="term" value="F:L-leucine dehydrogenase activity"/>
    <property type="evidence" value="ECO:0007669"/>
    <property type="project" value="UniProtKB-EC"/>
</dbReference>
<dbReference type="Gene3D" id="3.40.50.10860">
    <property type="entry name" value="Leucine Dehydrogenase, chain A, domain 1"/>
    <property type="match status" value="1"/>
</dbReference>
<keyword evidence="3 5" id="KW-0520">NAD</keyword>
<dbReference type="PRINTS" id="PR00082">
    <property type="entry name" value="GLFDHDRGNASE"/>
</dbReference>
<dbReference type="InterPro" id="IPR036291">
    <property type="entry name" value="NAD(P)-bd_dom_sf"/>
</dbReference>
<feature type="binding site" evidence="5">
    <location>
        <begin position="200"/>
        <end position="205"/>
    </location>
    <ligand>
        <name>NAD(+)</name>
        <dbReference type="ChEBI" id="CHEBI:57540"/>
    </ligand>
</feature>
<dbReference type="InterPro" id="IPR046346">
    <property type="entry name" value="Aminoacid_DH-like_N_sf"/>
</dbReference>
<evidence type="ECO:0000256" key="2">
    <source>
        <dbReference type="ARBA" id="ARBA00023002"/>
    </source>
</evidence>
<dbReference type="EMBL" id="JACHLP010000005">
    <property type="protein sequence ID" value="MBB4843984.1"/>
    <property type="molecule type" value="Genomic_DNA"/>
</dbReference>
<dbReference type="GO" id="GO:0006520">
    <property type="term" value="P:amino acid metabolic process"/>
    <property type="evidence" value="ECO:0007669"/>
    <property type="project" value="InterPro"/>
</dbReference>
<dbReference type="RefSeq" id="WP_184299793.1">
    <property type="nucleotide sequence ID" value="NZ_JACHLP010000005.1"/>
</dbReference>
<evidence type="ECO:0000259" key="7">
    <source>
        <dbReference type="SMART" id="SM00839"/>
    </source>
</evidence>
<feature type="active site" description="Proton donor/acceptor" evidence="4">
    <location>
        <position position="100"/>
    </location>
</feature>
<comment type="caution">
    <text evidence="8">The sequence shown here is derived from an EMBL/GenBank/DDBJ whole genome shotgun (WGS) entry which is preliminary data.</text>
</comment>
<gene>
    <name evidence="8" type="ORF">HNP55_002520</name>
</gene>
<evidence type="ECO:0000256" key="6">
    <source>
        <dbReference type="RuleBase" id="RU004417"/>
    </source>
</evidence>
<evidence type="ECO:0000313" key="8">
    <source>
        <dbReference type="EMBL" id="MBB4843984.1"/>
    </source>
</evidence>
<dbReference type="SUPFAM" id="SSF51735">
    <property type="entry name" value="NAD(P)-binding Rossmann-fold domains"/>
    <property type="match status" value="1"/>
</dbReference>
<evidence type="ECO:0000256" key="3">
    <source>
        <dbReference type="ARBA" id="ARBA00023027"/>
    </source>
</evidence>
<protein>
    <submittedName>
        <fullName evidence="8">Leucine dehydrogenase</fullName>
        <ecNumber evidence="8">1.4.1.9</ecNumber>
    </submittedName>
</protein>
<dbReference type="InterPro" id="IPR006097">
    <property type="entry name" value="Glu/Leu/Phe/Val/Trp_DH_dimer"/>
</dbReference>
<comment type="similarity">
    <text evidence="1 6">Belongs to the Glu/Leu/Phe/Val dehydrogenases family.</text>
</comment>
<evidence type="ECO:0000256" key="1">
    <source>
        <dbReference type="ARBA" id="ARBA00006382"/>
    </source>
</evidence>
<evidence type="ECO:0000313" key="9">
    <source>
        <dbReference type="Proteomes" id="UP000562027"/>
    </source>
</evidence>
<dbReference type="Pfam" id="PF02812">
    <property type="entry name" value="ELFV_dehydrog_N"/>
    <property type="match status" value="1"/>
</dbReference>
<sequence length="368" mass="38288">MNAHTDLATALAAAPAASIPSSLFGLPGQAAHERVLLAADEQTGLKAILAVHSTARGPAFGGCRFWTYDNELAALNDALRLSQGMSLKNALADLPFGGGKAVIIKPAGHFDRPALFAAFGRAVESLQGAYITAEDVGTTTADMLGMQAQTQYVSGIPRAGAFGGDPSPKTAWGVFVSIQAGVRLQLGRESLEGVRVALQGLGAVGWHLAEFLHKAGAKLVVADVDAAKVARAQAELGAQAVGVLEILKADVDVLAPCALGASLNAQTIPQIRAQLIAGAANNQLATVEDGDALQQRGICYLPDYLVNAGGIVSVAREYRNEGEESAVMAEVSRIGERVAELLERVKREDSTPARVADAWARSKLVKPV</sequence>
<proteinExistence type="inferred from homology"/>
<evidence type="ECO:0000256" key="4">
    <source>
        <dbReference type="PIRSR" id="PIRSR000188-1"/>
    </source>
</evidence>
<dbReference type="InterPro" id="IPR006095">
    <property type="entry name" value="Glu/Leu/Phe/Val/Trp_DH"/>
</dbReference>
<dbReference type="Gene3D" id="3.40.50.720">
    <property type="entry name" value="NAD(P)-binding Rossmann-like Domain"/>
    <property type="match status" value="1"/>
</dbReference>
<dbReference type="SUPFAM" id="SSF53223">
    <property type="entry name" value="Aminoacid dehydrogenase-like, N-terminal domain"/>
    <property type="match status" value="1"/>
</dbReference>
<dbReference type="InterPro" id="IPR016211">
    <property type="entry name" value="Glu/Phe/Leu/Val/Trp_DH_bac/arc"/>
</dbReference>
<feature type="domain" description="Glutamate/phenylalanine/leucine/valine/L-tryptophan dehydrogenase C-terminal" evidence="7">
    <location>
        <begin position="164"/>
        <end position="367"/>
    </location>
</feature>
<dbReference type="InterPro" id="IPR006096">
    <property type="entry name" value="Glu/Leu/Phe/Val/Trp_DH_C"/>
</dbReference>
<organism evidence="8 9">
    <name type="scientific">Roseateles oligotrophus</name>
    <dbReference type="NCBI Taxonomy" id="1769250"/>
    <lineage>
        <taxon>Bacteria</taxon>
        <taxon>Pseudomonadati</taxon>
        <taxon>Pseudomonadota</taxon>
        <taxon>Betaproteobacteria</taxon>
        <taxon>Burkholderiales</taxon>
        <taxon>Sphaerotilaceae</taxon>
        <taxon>Roseateles</taxon>
    </lineage>
</organism>
<dbReference type="EC" id="1.4.1.9" evidence="8"/>
<dbReference type="PIRSF" id="PIRSF000188">
    <property type="entry name" value="Phe_leu_dh"/>
    <property type="match status" value="1"/>
</dbReference>
<dbReference type="PANTHER" id="PTHR42722:SF1">
    <property type="entry name" value="VALINE DEHYDROGENASE"/>
    <property type="match status" value="1"/>
</dbReference>
<dbReference type="SMART" id="SM00839">
    <property type="entry name" value="ELFV_dehydrog"/>
    <property type="match status" value="1"/>
</dbReference>
<dbReference type="GO" id="GO:0000166">
    <property type="term" value="F:nucleotide binding"/>
    <property type="evidence" value="ECO:0007669"/>
    <property type="project" value="UniProtKB-KW"/>
</dbReference>
<dbReference type="Pfam" id="PF00208">
    <property type="entry name" value="ELFV_dehydrog"/>
    <property type="match status" value="2"/>
</dbReference>
<keyword evidence="5" id="KW-0547">Nucleotide-binding</keyword>
<keyword evidence="2 6" id="KW-0560">Oxidoreductase</keyword>